<feature type="domain" description="Polysaccharide biosynthesis protein CapD-like" evidence="3">
    <location>
        <begin position="291"/>
        <end position="584"/>
    </location>
</feature>
<dbReference type="RefSeq" id="WP_243836029.1">
    <property type="nucleotide sequence ID" value="NZ_SOEC01000002.1"/>
</dbReference>
<feature type="transmembrane region" description="Helical" evidence="2">
    <location>
        <begin position="87"/>
        <end position="108"/>
    </location>
</feature>
<dbReference type="InterPro" id="IPR003869">
    <property type="entry name" value="Polysac_CapD-like"/>
</dbReference>
<keyword evidence="2" id="KW-0472">Membrane</keyword>
<name>A0A4R8G7C1_9GAMM</name>
<feature type="transmembrane region" description="Helical" evidence="2">
    <location>
        <begin position="21"/>
        <end position="41"/>
    </location>
</feature>
<sequence length="671" mass="74418">MYQSTKLHKGVATLSRAKKRAIMVAADLAVLPIALWSAYALRFAEWWPERYIIPYWWLFLVIPPVGVFVFARLGLYRAVVRFMGPQALWAVVKGALLMAILMWAAAFFYRFEGFPRSVPVNFALVTLVYVGGTRLLVRSYYQWLIKHYTQKEAVAIYGAGGAGAQLSMALANGREFYTAAFLDDDKALWGSTIKGIKVYNPAEFEPVIEQLNITRVLLAMPSATKKQRKFALDQLADAPVHVQTVPSMPEIVSGEASLDQLREVDLEDLLGRDPVPPQEELLEASIHNKVVMVTGAGGSIGSELCRQIIRCSPRAIVLFELNEFSLYSIDQELESIRADMDASFSVYPLLGNVCHRERVEAIIARYEVQTIYHVAAYKHVPIVENNILEGVRNNVQGTRVVAESATKLGVERCILVSTDKAVRPTNVMGASKRMAELVLQNLAQSSPRTVFSMVRFGNVLGSSGSVVPLFRRQIREGGPITVTHPEITRFFMTIPEAALLVIQAGSMAEGGDVFVLDMGDSVKIADLAWRMIKLSGLEVKDETNPEGDIEIQFTGLRPGEKLYEELLIGDNVVGTSHPKIMRAEEDTLDPSLLAELLNELEEAEHLLDCNKACEVLTRAVQGFRHSGPVCDLLMPEQDQRHGVTIVAAPVRLQSQAEESLTTYRQLGEKSS</sequence>
<evidence type="ECO:0000256" key="2">
    <source>
        <dbReference type="SAM" id="Phobius"/>
    </source>
</evidence>
<proteinExistence type="inferred from homology"/>
<gene>
    <name evidence="4" type="ORF">DFO67_10256</name>
</gene>
<organism evidence="4 5">
    <name type="scientific">Modicisalibacter xianhensis</name>
    <dbReference type="NCBI Taxonomy" id="442341"/>
    <lineage>
        <taxon>Bacteria</taxon>
        <taxon>Pseudomonadati</taxon>
        <taxon>Pseudomonadota</taxon>
        <taxon>Gammaproteobacteria</taxon>
        <taxon>Oceanospirillales</taxon>
        <taxon>Halomonadaceae</taxon>
        <taxon>Modicisalibacter</taxon>
    </lineage>
</organism>
<dbReference type="Proteomes" id="UP000294489">
    <property type="component" value="Unassembled WGS sequence"/>
</dbReference>
<dbReference type="PANTHER" id="PTHR43318:SF1">
    <property type="entry name" value="POLYSACCHARIDE BIOSYNTHESIS PROTEIN EPSC-RELATED"/>
    <property type="match status" value="1"/>
</dbReference>
<reference evidence="4 5" key="1">
    <citation type="submission" date="2019-03" db="EMBL/GenBank/DDBJ databases">
        <title>Freshwater and sediment microbial communities from various areas in North America, analyzing microbe dynamics in response to fracking.</title>
        <authorList>
            <person name="Lamendella R."/>
        </authorList>
    </citation>
    <scope>NUCLEOTIDE SEQUENCE [LARGE SCALE GENOMIC DNA]</scope>
    <source>
        <strain evidence="4 5">6_TX</strain>
    </source>
</reference>
<dbReference type="PANTHER" id="PTHR43318">
    <property type="entry name" value="UDP-N-ACETYLGLUCOSAMINE 4,6-DEHYDRATASE"/>
    <property type="match status" value="1"/>
</dbReference>
<dbReference type="CDD" id="cd05237">
    <property type="entry name" value="UDP_invert_4-6DH_SDR_e"/>
    <property type="match status" value="1"/>
</dbReference>
<keyword evidence="2" id="KW-0812">Transmembrane</keyword>
<dbReference type="SUPFAM" id="SSF53335">
    <property type="entry name" value="S-adenosyl-L-methionine-dependent methyltransferases"/>
    <property type="match status" value="1"/>
</dbReference>
<dbReference type="InterPro" id="IPR051203">
    <property type="entry name" value="Polysaccharide_Synthase-Rel"/>
</dbReference>
<comment type="caution">
    <text evidence="4">The sequence shown here is derived from an EMBL/GenBank/DDBJ whole genome shotgun (WGS) entry which is preliminary data.</text>
</comment>
<feature type="transmembrane region" description="Helical" evidence="2">
    <location>
        <begin position="53"/>
        <end position="75"/>
    </location>
</feature>
<dbReference type="EMBL" id="SOEC01000002">
    <property type="protein sequence ID" value="TDX32108.1"/>
    <property type="molecule type" value="Genomic_DNA"/>
</dbReference>
<dbReference type="InterPro" id="IPR036291">
    <property type="entry name" value="NAD(P)-bd_dom_sf"/>
</dbReference>
<feature type="transmembrane region" description="Helical" evidence="2">
    <location>
        <begin position="120"/>
        <end position="137"/>
    </location>
</feature>
<comment type="similarity">
    <text evidence="1">Belongs to the polysaccharide synthase family.</text>
</comment>
<keyword evidence="2" id="KW-1133">Transmembrane helix</keyword>
<accession>A0A4R8G7C1</accession>
<dbReference type="InterPro" id="IPR029063">
    <property type="entry name" value="SAM-dependent_MTases_sf"/>
</dbReference>
<evidence type="ECO:0000313" key="4">
    <source>
        <dbReference type="EMBL" id="TDX32108.1"/>
    </source>
</evidence>
<dbReference type="AlphaFoldDB" id="A0A4R8G7C1"/>
<dbReference type="SUPFAM" id="SSF51735">
    <property type="entry name" value="NAD(P)-binding Rossmann-fold domains"/>
    <property type="match status" value="1"/>
</dbReference>
<dbReference type="Gene3D" id="3.40.50.720">
    <property type="entry name" value="NAD(P)-binding Rossmann-like Domain"/>
    <property type="match status" value="2"/>
</dbReference>
<dbReference type="Pfam" id="PF13727">
    <property type="entry name" value="CoA_binding_3"/>
    <property type="match status" value="1"/>
</dbReference>
<protein>
    <submittedName>
        <fullName evidence="4">FlaA1/EpsC-like NDP-sugar epimerase</fullName>
    </submittedName>
</protein>
<evidence type="ECO:0000256" key="1">
    <source>
        <dbReference type="ARBA" id="ARBA00007430"/>
    </source>
</evidence>
<dbReference type="Pfam" id="PF02719">
    <property type="entry name" value="Polysacc_synt_2"/>
    <property type="match status" value="1"/>
</dbReference>
<evidence type="ECO:0000259" key="3">
    <source>
        <dbReference type="Pfam" id="PF02719"/>
    </source>
</evidence>
<evidence type="ECO:0000313" key="5">
    <source>
        <dbReference type="Proteomes" id="UP000294489"/>
    </source>
</evidence>